<dbReference type="GO" id="GO:0006508">
    <property type="term" value="P:proteolysis"/>
    <property type="evidence" value="ECO:0007669"/>
    <property type="project" value="UniProtKB-KW"/>
</dbReference>
<gene>
    <name evidence="10" type="ORF">Pmani_039369</name>
</gene>
<evidence type="ECO:0000256" key="1">
    <source>
        <dbReference type="ARBA" id="ARBA00008455"/>
    </source>
</evidence>
<dbReference type="PROSITE" id="PS00639">
    <property type="entry name" value="THIOL_PROTEASE_HIS"/>
    <property type="match status" value="1"/>
</dbReference>
<dbReference type="PRINTS" id="PR00705">
    <property type="entry name" value="PAPAIN"/>
</dbReference>
<evidence type="ECO:0000256" key="6">
    <source>
        <dbReference type="ARBA" id="ARBA00023157"/>
    </source>
</evidence>
<keyword evidence="7" id="KW-0812">Transmembrane</keyword>
<dbReference type="AlphaFoldDB" id="A0AAE1NCU3"/>
<keyword evidence="5" id="KW-0865">Zymogen</keyword>
<dbReference type="PROSITE" id="PS00139">
    <property type="entry name" value="THIOL_PROTEASE_CYS"/>
    <property type="match status" value="1"/>
</dbReference>
<dbReference type="GO" id="GO:0008234">
    <property type="term" value="F:cysteine-type peptidase activity"/>
    <property type="evidence" value="ECO:0007669"/>
    <property type="project" value="UniProtKB-KW"/>
</dbReference>
<dbReference type="InterPro" id="IPR039417">
    <property type="entry name" value="Peptidase_C1A_papain-like"/>
</dbReference>
<evidence type="ECO:0000259" key="9">
    <source>
        <dbReference type="SMART" id="SM00848"/>
    </source>
</evidence>
<dbReference type="Proteomes" id="UP001292094">
    <property type="component" value="Unassembled WGS sequence"/>
</dbReference>
<dbReference type="Pfam" id="PF08246">
    <property type="entry name" value="Inhibitor_I29"/>
    <property type="match status" value="1"/>
</dbReference>
<feature type="transmembrane region" description="Helical" evidence="7">
    <location>
        <begin position="34"/>
        <end position="58"/>
    </location>
</feature>
<dbReference type="InterPro" id="IPR000169">
    <property type="entry name" value="Pept_cys_AS"/>
</dbReference>
<name>A0AAE1NCU3_9EUCA</name>
<dbReference type="InterPro" id="IPR038765">
    <property type="entry name" value="Papain-like_cys_pep_sf"/>
</dbReference>
<dbReference type="Pfam" id="PF00112">
    <property type="entry name" value="Peptidase_C1"/>
    <property type="match status" value="1"/>
</dbReference>
<comment type="similarity">
    <text evidence="1">Belongs to the peptidase C1 family.</text>
</comment>
<dbReference type="FunFam" id="3.90.70.10:FF:000006">
    <property type="entry name" value="Cathepsin S"/>
    <property type="match status" value="1"/>
</dbReference>
<comment type="caution">
    <text evidence="10">The sequence shown here is derived from an EMBL/GenBank/DDBJ whole genome shotgun (WGS) entry which is preliminary data.</text>
</comment>
<dbReference type="Gene3D" id="3.90.70.10">
    <property type="entry name" value="Cysteine proteinases"/>
    <property type="match status" value="1"/>
</dbReference>
<dbReference type="InterPro" id="IPR013201">
    <property type="entry name" value="Prot_inhib_I29"/>
</dbReference>
<dbReference type="SUPFAM" id="SSF54001">
    <property type="entry name" value="Cysteine proteinases"/>
    <property type="match status" value="1"/>
</dbReference>
<evidence type="ECO:0000256" key="5">
    <source>
        <dbReference type="ARBA" id="ARBA00023145"/>
    </source>
</evidence>
<dbReference type="InterPro" id="IPR000668">
    <property type="entry name" value="Peptidase_C1A_C"/>
</dbReference>
<evidence type="ECO:0008006" key="12">
    <source>
        <dbReference type="Google" id="ProtNLM"/>
    </source>
</evidence>
<dbReference type="InterPro" id="IPR025660">
    <property type="entry name" value="Pept_his_AS"/>
</dbReference>
<dbReference type="InterPro" id="IPR025661">
    <property type="entry name" value="Pept_asp_AS"/>
</dbReference>
<evidence type="ECO:0000256" key="7">
    <source>
        <dbReference type="SAM" id="Phobius"/>
    </source>
</evidence>
<protein>
    <recommendedName>
        <fullName evidence="12">Cathepsin L</fullName>
    </recommendedName>
</protein>
<evidence type="ECO:0000256" key="3">
    <source>
        <dbReference type="ARBA" id="ARBA00022801"/>
    </source>
</evidence>
<accession>A0AAE1NCU3</accession>
<keyword evidence="7" id="KW-1133">Transmembrane helix</keyword>
<keyword evidence="7" id="KW-0472">Membrane</keyword>
<keyword evidence="11" id="KW-1185">Reference proteome</keyword>
<dbReference type="SMART" id="SM00645">
    <property type="entry name" value="Pept_C1"/>
    <property type="match status" value="1"/>
</dbReference>
<dbReference type="SMART" id="SM00848">
    <property type="entry name" value="Inhibitor_I29"/>
    <property type="match status" value="1"/>
</dbReference>
<feature type="domain" description="Cathepsin propeptide inhibitor" evidence="9">
    <location>
        <begin position="62"/>
        <end position="122"/>
    </location>
</feature>
<evidence type="ECO:0000259" key="8">
    <source>
        <dbReference type="SMART" id="SM00645"/>
    </source>
</evidence>
<keyword evidence="3" id="KW-0378">Hydrolase</keyword>
<sequence length="374" mass="41617">MAMTSPNTPIATEHYTNKFLYQLLLRTENNINKMGWIGVITMTVLLSSVSAVSFFSVVMDEWEAFKLEHGKRYHNHVEESLRMKIFVENKHKIAEHNQLHSRGHKSYRLKMNQFGDMLHHEFTSTMNGLLSTNTSQQRAYKGATYIAPDDSIIVSLPSTVDWRDKGAVTPVKNQGDCGSCWSFSATGALEGQHYRKTGKLVSLSEQNLVDCSRNYGNNGCNGGLMDFAFQYIKDNGGIDSEDSYPYIGNTDEGCLYNPKTSGADDYGFVDIPEGNEEALMKAVAIVGPIAIAIDASQDTFQFYSHGVYDEPSCQAKVLDHGVLAVGYGTNENGTDYWLVKNSWGETWGDHGYIKMIRNHDNQCGAASMASYPIV</sequence>
<dbReference type="InterPro" id="IPR013128">
    <property type="entry name" value="Peptidase_C1A"/>
</dbReference>
<feature type="domain" description="Peptidase C1A papain C-terminal" evidence="8">
    <location>
        <begin position="156"/>
        <end position="373"/>
    </location>
</feature>
<dbReference type="CDD" id="cd02248">
    <property type="entry name" value="Peptidase_C1A"/>
    <property type="match status" value="1"/>
</dbReference>
<keyword evidence="2" id="KW-0645">Protease</keyword>
<dbReference type="EMBL" id="JAWZYT010006769">
    <property type="protein sequence ID" value="KAK4287563.1"/>
    <property type="molecule type" value="Genomic_DNA"/>
</dbReference>
<proteinExistence type="inferred from homology"/>
<evidence type="ECO:0000256" key="2">
    <source>
        <dbReference type="ARBA" id="ARBA00022670"/>
    </source>
</evidence>
<keyword evidence="6" id="KW-1015">Disulfide bond</keyword>
<evidence type="ECO:0000313" key="10">
    <source>
        <dbReference type="EMBL" id="KAK4287563.1"/>
    </source>
</evidence>
<dbReference type="PANTHER" id="PTHR12411">
    <property type="entry name" value="CYSTEINE PROTEASE FAMILY C1-RELATED"/>
    <property type="match status" value="1"/>
</dbReference>
<evidence type="ECO:0000313" key="11">
    <source>
        <dbReference type="Proteomes" id="UP001292094"/>
    </source>
</evidence>
<reference evidence="10" key="1">
    <citation type="submission" date="2023-11" db="EMBL/GenBank/DDBJ databases">
        <title>Genome assemblies of two species of porcelain crab, Petrolisthes cinctipes and Petrolisthes manimaculis (Anomura: Porcellanidae).</title>
        <authorList>
            <person name="Angst P."/>
        </authorList>
    </citation>
    <scope>NUCLEOTIDE SEQUENCE</scope>
    <source>
        <strain evidence="10">PB745_02</strain>
        <tissue evidence="10">Gill</tissue>
    </source>
</reference>
<keyword evidence="4" id="KW-0788">Thiol protease</keyword>
<evidence type="ECO:0000256" key="4">
    <source>
        <dbReference type="ARBA" id="ARBA00022807"/>
    </source>
</evidence>
<organism evidence="10 11">
    <name type="scientific">Petrolisthes manimaculis</name>
    <dbReference type="NCBI Taxonomy" id="1843537"/>
    <lineage>
        <taxon>Eukaryota</taxon>
        <taxon>Metazoa</taxon>
        <taxon>Ecdysozoa</taxon>
        <taxon>Arthropoda</taxon>
        <taxon>Crustacea</taxon>
        <taxon>Multicrustacea</taxon>
        <taxon>Malacostraca</taxon>
        <taxon>Eumalacostraca</taxon>
        <taxon>Eucarida</taxon>
        <taxon>Decapoda</taxon>
        <taxon>Pleocyemata</taxon>
        <taxon>Anomura</taxon>
        <taxon>Galatheoidea</taxon>
        <taxon>Porcellanidae</taxon>
        <taxon>Petrolisthes</taxon>
    </lineage>
</organism>
<dbReference type="PROSITE" id="PS00640">
    <property type="entry name" value="THIOL_PROTEASE_ASN"/>
    <property type="match status" value="1"/>
</dbReference>